<protein>
    <submittedName>
        <fullName evidence="2">Uncharacterized protein</fullName>
    </submittedName>
</protein>
<keyword evidence="3" id="KW-1185">Reference proteome</keyword>
<dbReference type="GO" id="GO:0005789">
    <property type="term" value="C:endoplasmic reticulum membrane"/>
    <property type="evidence" value="ECO:0007669"/>
    <property type="project" value="TreeGrafter"/>
</dbReference>
<dbReference type="PANTHER" id="PTHR43550">
    <property type="entry name" value="3-KETODIHYDROSPHINGOSINE REDUCTASE"/>
    <property type="match status" value="1"/>
</dbReference>
<dbReference type="EMBL" id="KZ308152">
    <property type="protein sequence ID" value="KAG8223085.1"/>
    <property type="molecule type" value="Genomic_DNA"/>
</dbReference>
<reference evidence="2" key="1">
    <citation type="submission" date="2013-04" db="EMBL/GenBank/DDBJ databases">
        <authorList>
            <person name="Qu J."/>
            <person name="Murali S.C."/>
            <person name="Bandaranaike D."/>
            <person name="Bellair M."/>
            <person name="Blankenburg K."/>
            <person name="Chao H."/>
            <person name="Dinh H."/>
            <person name="Doddapaneni H."/>
            <person name="Downs B."/>
            <person name="Dugan-Rocha S."/>
            <person name="Elkadiri S."/>
            <person name="Gnanaolivu R.D."/>
            <person name="Hernandez B."/>
            <person name="Javaid M."/>
            <person name="Jayaseelan J.C."/>
            <person name="Lee S."/>
            <person name="Li M."/>
            <person name="Ming W."/>
            <person name="Munidasa M."/>
            <person name="Muniz J."/>
            <person name="Nguyen L."/>
            <person name="Ongeri F."/>
            <person name="Osuji N."/>
            <person name="Pu L.-L."/>
            <person name="Puazo M."/>
            <person name="Qu C."/>
            <person name="Quiroz J."/>
            <person name="Raj R."/>
            <person name="Weissenberger G."/>
            <person name="Xin Y."/>
            <person name="Zou X."/>
            <person name="Han Y."/>
            <person name="Richards S."/>
            <person name="Worley K."/>
            <person name="Muzny D."/>
            <person name="Gibbs R."/>
        </authorList>
    </citation>
    <scope>NUCLEOTIDE SEQUENCE</scope>
    <source>
        <strain evidence="2">Sampled in the wild</strain>
    </source>
</reference>
<dbReference type="GO" id="GO:0006666">
    <property type="term" value="P:3-keto-sphinganine metabolic process"/>
    <property type="evidence" value="ECO:0007669"/>
    <property type="project" value="TreeGrafter"/>
</dbReference>
<accession>A0A8K0NSI9</accession>
<sequence length="142" mass="15981">MIANVIESNYLFVYAQGLPYNISVTMALPPDTDTPGFANEEKDKPMETRLISQSAGLFEPEKVANKIMLDALDGKFFSFIGFESFMLTTLCGGMAPSASLLDLVYEVLFLSVFKIVGQIYLKSFHRIIRKCMKEKDSMKKNE</sequence>
<dbReference type="OrthoDB" id="37659at2759"/>
<keyword evidence="1" id="KW-0812">Transmembrane</keyword>
<feature type="transmembrane region" description="Helical" evidence="1">
    <location>
        <begin position="103"/>
        <end position="121"/>
    </location>
</feature>
<reference evidence="2" key="2">
    <citation type="submission" date="2017-10" db="EMBL/GenBank/DDBJ databases">
        <title>Ladona fulva Genome sequencing and assembly.</title>
        <authorList>
            <person name="Murali S."/>
            <person name="Richards S."/>
            <person name="Bandaranaike D."/>
            <person name="Bellair M."/>
            <person name="Blankenburg K."/>
            <person name="Chao H."/>
            <person name="Dinh H."/>
            <person name="Doddapaneni H."/>
            <person name="Dugan-Rocha S."/>
            <person name="Elkadiri S."/>
            <person name="Gnanaolivu R."/>
            <person name="Hernandez B."/>
            <person name="Skinner E."/>
            <person name="Javaid M."/>
            <person name="Lee S."/>
            <person name="Li M."/>
            <person name="Ming W."/>
            <person name="Munidasa M."/>
            <person name="Muniz J."/>
            <person name="Nguyen L."/>
            <person name="Hughes D."/>
            <person name="Osuji N."/>
            <person name="Pu L.-L."/>
            <person name="Puazo M."/>
            <person name="Qu C."/>
            <person name="Quiroz J."/>
            <person name="Raj R."/>
            <person name="Weissenberger G."/>
            <person name="Xin Y."/>
            <person name="Zou X."/>
            <person name="Han Y."/>
            <person name="Worley K."/>
            <person name="Muzny D."/>
            <person name="Gibbs R."/>
        </authorList>
    </citation>
    <scope>NUCLEOTIDE SEQUENCE</scope>
    <source>
        <strain evidence="2">Sampled in the wild</strain>
    </source>
</reference>
<dbReference type="GO" id="GO:0030148">
    <property type="term" value="P:sphingolipid biosynthetic process"/>
    <property type="evidence" value="ECO:0007669"/>
    <property type="project" value="TreeGrafter"/>
</dbReference>
<feature type="transmembrane region" description="Helical" evidence="1">
    <location>
        <begin position="76"/>
        <end position="97"/>
    </location>
</feature>
<dbReference type="Proteomes" id="UP000792457">
    <property type="component" value="Unassembled WGS sequence"/>
</dbReference>
<evidence type="ECO:0000256" key="1">
    <source>
        <dbReference type="SAM" id="Phobius"/>
    </source>
</evidence>
<keyword evidence="1" id="KW-1133">Transmembrane helix</keyword>
<proteinExistence type="predicted"/>
<evidence type="ECO:0000313" key="3">
    <source>
        <dbReference type="Proteomes" id="UP000792457"/>
    </source>
</evidence>
<comment type="caution">
    <text evidence="2">The sequence shown here is derived from an EMBL/GenBank/DDBJ whole genome shotgun (WGS) entry which is preliminary data.</text>
</comment>
<gene>
    <name evidence="2" type="ORF">J437_LFUL002033</name>
</gene>
<evidence type="ECO:0000313" key="2">
    <source>
        <dbReference type="EMBL" id="KAG8223085.1"/>
    </source>
</evidence>
<organism evidence="2 3">
    <name type="scientific">Ladona fulva</name>
    <name type="common">Scarce chaser dragonfly</name>
    <name type="synonym">Libellula fulva</name>
    <dbReference type="NCBI Taxonomy" id="123851"/>
    <lineage>
        <taxon>Eukaryota</taxon>
        <taxon>Metazoa</taxon>
        <taxon>Ecdysozoa</taxon>
        <taxon>Arthropoda</taxon>
        <taxon>Hexapoda</taxon>
        <taxon>Insecta</taxon>
        <taxon>Pterygota</taxon>
        <taxon>Palaeoptera</taxon>
        <taxon>Odonata</taxon>
        <taxon>Epiprocta</taxon>
        <taxon>Anisoptera</taxon>
        <taxon>Libelluloidea</taxon>
        <taxon>Libellulidae</taxon>
        <taxon>Ladona</taxon>
    </lineage>
</organism>
<name>A0A8K0NSI9_LADFU</name>
<keyword evidence="1" id="KW-0472">Membrane</keyword>
<dbReference type="GO" id="GO:0047560">
    <property type="term" value="F:3-dehydrosphinganine reductase activity"/>
    <property type="evidence" value="ECO:0007669"/>
    <property type="project" value="TreeGrafter"/>
</dbReference>
<dbReference type="PANTHER" id="PTHR43550:SF3">
    <property type="entry name" value="3-KETODIHYDROSPHINGOSINE REDUCTASE"/>
    <property type="match status" value="1"/>
</dbReference>
<dbReference type="AlphaFoldDB" id="A0A8K0NSI9"/>